<dbReference type="EMBL" id="AP022595">
    <property type="protein sequence ID" value="BBY60825.1"/>
    <property type="molecule type" value="Genomic_DNA"/>
</dbReference>
<proteinExistence type="predicted"/>
<organism evidence="1 2">
    <name type="scientific">Mycolicibacterium sarraceniae</name>
    <dbReference type="NCBI Taxonomy" id="1534348"/>
    <lineage>
        <taxon>Bacteria</taxon>
        <taxon>Bacillati</taxon>
        <taxon>Actinomycetota</taxon>
        <taxon>Actinomycetes</taxon>
        <taxon>Mycobacteriales</taxon>
        <taxon>Mycobacteriaceae</taxon>
        <taxon>Mycolicibacterium</taxon>
    </lineage>
</organism>
<protein>
    <recommendedName>
        <fullName evidence="3">Short-chain dehydrogenase</fullName>
    </recommendedName>
</protein>
<name>A0A7I7SXU0_9MYCO</name>
<gene>
    <name evidence="1" type="ORF">MSAR_39610</name>
</gene>
<accession>A0A7I7SXU0</accession>
<keyword evidence="2" id="KW-1185">Reference proteome</keyword>
<reference evidence="1 2" key="1">
    <citation type="journal article" date="2019" name="Emerg. Microbes Infect.">
        <title>Comprehensive subspecies identification of 175 nontuberculous mycobacteria species based on 7547 genomic profiles.</title>
        <authorList>
            <person name="Matsumoto Y."/>
            <person name="Kinjo T."/>
            <person name="Motooka D."/>
            <person name="Nabeya D."/>
            <person name="Jung N."/>
            <person name="Uechi K."/>
            <person name="Horii T."/>
            <person name="Iida T."/>
            <person name="Fujita J."/>
            <person name="Nakamura S."/>
        </authorList>
    </citation>
    <scope>NUCLEOTIDE SEQUENCE [LARGE SCALE GENOMIC DNA]</scope>
    <source>
        <strain evidence="1 2">JCM 30395</strain>
    </source>
</reference>
<evidence type="ECO:0000313" key="1">
    <source>
        <dbReference type="EMBL" id="BBY60825.1"/>
    </source>
</evidence>
<dbReference type="SUPFAM" id="SSF51735">
    <property type="entry name" value="NAD(P)-binding Rossmann-fold domains"/>
    <property type="match status" value="1"/>
</dbReference>
<dbReference type="AlphaFoldDB" id="A0A7I7SXU0"/>
<dbReference type="Proteomes" id="UP000466445">
    <property type="component" value="Chromosome"/>
</dbReference>
<dbReference type="Gene3D" id="3.40.50.720">
    <property type="entry name" value="NAD(P)-binding Rossmann-like Domain"/>
    <property type="match status" value="1"/>
</dbReference>
<evidence type="ECO:0000313" key="2">
    <source>
        <dbReference type="Proteomes" id="UP000466445"/>
    </source>
</evidence>
<sequence length="105" mass="11783">MTHRAVHLLATEQRELARLFGGETGDQVKTFSHCRWEDDPEGTGVAIQVDHLDAAQVRGLADRSRADYGRIDVLVNDIWGAEILKGPPPEWNRPIWEHDIDSGSI</sequence>
<dbReference type="KEGG" id="msar:MSAR_39610"/>
<evidence type="ECO:0008006" key="3">
    <source>
        <dbReference type="Google" id="ProtNLM"/>
    </source>
</evidence>
<dbReference type="InterPro" id="IPR036291">
    <property type="entry name" value="NAD(P)-bd_dom_sf"/>
</dbReference>